<dbReference type="AlphaFoldDB" id="A0A2P2DZZ8"/>
<dbReference type="EMBL" id="BFBB01000004">
    <property type="protein sequence ID" value="GBF50208.1"/>
    <property type="molecule type" value="Genomic_DNA"/>
</dbReference>
<gene>
    <name evidence="2" type="ORF">LPTSP4_17320</name>
</gene>
<accession>A0A2P2DZZ8</accession>
<organism evidence="2 3">
    <name type="scientific">Leptospira ryugenii</name>
    <dbReference type="NCBI Taxonomy" id="1917863"/>
    <lineage>
        <taxon>Bacteria</taxon>
        <taxon>Pseudomonadati</taxon>
        <taxon>Spirochaetota</taxon>
        <taxon>Spirochaetia</taxon>
        <taxon>Leptospirales</taxon>
        <taxon>Leptospiraceae</taxon>
        <taxon>Leptospira</taxon>
    </lineage>
</organism>
<dbReference type="Proteomes" id="UP000245133">
    <property type="component" value="Unassembled WGS sequence"/>
</dbReference>
<comment type="caution">
    <text evidence="2">The sequence shown here is derived from an EMBL/GenBank/DDBJ whole genome shotgun (WGS) entry which is preliminary data.</text>
</comment>
<evidence type="ECO:0000256" key="1">
    <source>
        <dbReference type="SAM" id="SignalP"/>
    </source>
</evidence>
<keyword evidence="3" id="KW-1185">Reference proteome</keyword>
<protein>
    <submittedName>
        <fullName evidence="2">Uncharacterized protein</fullName>
    </submittedName>
</protein>
<feature type="signal peptide" evidence="1">
    <location>
        <begin position="1"/>
        <end position="25"/>
    </location>
</feature>
<reference evidence="2 3" key="1">
    <citation type="submission" date="2018-02" db="EMBL/GenBank/DDBJ databases">
        <title>Novel Leptospira species isolated from soil and water in Japan.</title>
        <authorList>
            <person name="Nakao R."/>
            <person name="Masuzawa T."/>
        </authorList>
    </citation>
    <scope>NUCLEOTIDE SEQUENCE [LARGE SCALE GENOMIC DNA]</scope>
    <source>
        <strain evidence="2 3">YH101</strain>
    </source>
</reference>
<sequence>MDSNMKTLLKLYIICSFLFSLSAETAYPKDKDGNDILPNWDAKPSSNEDKIDQSTLQEKKLPKSTDFFVYGAGIGSPASINFMLGYYFKDFVLRGSGGRWNPHWYGAQLDFGYTFWKTPVIAHSISAVIGGFEVNPYAPEVGRGGQSSYPTGFDVPGYQNRNPTYEDLIIRSYVNSVDPNLALLFEYQSRDNQKVYLSQRYVGLTYDILLGNFFLQLGGGIGQGDYRNPQLLLQLGYLFDTR</sequence>
<feature type="chain" id="PRO_5015109489" evidence="1">
    <location>
        <begin position="26"/>
        <end position="242"/>
    </location>
</feature>
<evidence type="ECO:0000313" key="2">
    <source>
        <dbReference type="EMBL" id="GBF50208.1"/>
    </source>
</evidence>
<proteinExistence type="predicted"/>
<evidence type="ECO:0000313" key="3">
    <source>
        <dbReference type="Proteomes" id="UP000245133"/>
    </source>
</evidence>
<keyword evidence="1" id="KW-0732">Signal</keyword>
<name>A0A2P2DZZ8_9LEPT</name>